<dbReference type="GO" id="GO:0051537">
    <property type="term" value="F:2 iron, 2 sulfur cluster binding"/>
    <property type="evidence" value="ECO:0007669"/>
    <property type="project" value="UniProtKB-KW"/>
</dbReference>
<name>A0A3A3Z1Z4_9ACTN</name>
<dbReference type="PROSITE" id="PS51384">
    <property type="entry name" value="FAD_FR"/>
    <property type="match status" value="1"/>
</dbReference>
<dbReference type="Proteomes" id="UP000265614">
    <property type="component" value="Unassembled WGS sequence"/>
</dbReference>
<dbReference type="EMBL" id="QZEZ01000005">
    <property type="protein sequence ID" value="RJK95488.1"/>
    <property type="molecule type" value="Genomic_DNA"/>
</dbReference>
<dbReference type="Gene3D" id="2.40.30.10">
    <property type="entry name" value="Translation factors"/>
    <property type="match status" value="1"/>
</dbReference>
<reference evidence="5 6" key="1">
    <citation type="submission" date="2018-09" db="EMBL/GenBank/DDBJ databases">
        <title>YIM 75000 draft genome.</title>
        <authorList>
            <person name="Tang S."/>
            <person name="Feng Y."/>
        </authorList>
    </citation>
    <scope>NUCLEOTIDE SEQUENCE [LARGE SCALE GENOMIC DNA]</scope>
    <source>
        <strain evidence="5 6">YIM 75000</strain>
    </source>
</reference>
<dbReference type="Pfam" id="PF00970">
    <property type="entry name" value="FAD_binding_6"/>
    <property type="match status" value="1"/>
</dbReference>
<keyword evidence="3" id="KW-0411">Iron-sulfur</keyword>
<proteinExistence type="predicted"/>
<keyword evidence="2" id="KW-0001">2Fe-2S</keyword>
<feature type="domain" description="FAD-binding FR-type" evidence="4">
    <location>
        <begin position="15"/>
        <end position="117"/>
    </location>
</feature>
<comment type="cofactor">
    <cofactor evidence="1">
        <name>FAD</name>
        <dbReference type="ChEBI" id="CHEBI:57692"/>
    </cofactor>
</comment>
<dbReference type="OrthoDB" id="5179582at2"/>
<evidence type="ECO:0000256" key="1">
    <source>
        <dbReference type="ARBA" id="ARBA00001974"/>
    </source>
</evidence>
<dbReference type="PANTHER" id="PTHR47354">
    <property type="entry name" value="NADH OXIDOREDUCTASE HCR"/>
    <property type="match status" value="1"/>
</dbReference>
<dbReference type="InterPro" id="IPR017927">
    <property type="entry name" value="FAD-bd_FR_type"/>
</dbReference>
<accession>A0A3A3Z1Z4</accession>
<gene>
    <name evidence="5" type="ORF">D5H78_11345</name>
</gene>
<dbReference type="SUPFAM" id="SSF52343">
    <property type="entry name" value="Ferredoxin reductase-like, C-terminal NADP-linked domain"/>
    <property type="match status" value="1"/>
</dbReference>
<evidence type="ECO:0000313" key="5">
    <source>
        <dbReference type="EMBL" id="RJK95488.1"/>
    </source>
</evidence>
<protein>
    <submittedName>
        <fullName evidence="5">Oxidoreductase</fullName>
    </submittedName>
</protein>
<keyword evidence="6" id="KW-1185">Reference proteome</keyword>
<dbReference type="PANTHER" id="PTHR47354:SF5">
    <property type="entry name" value="PROTEIN RFBI"/>
    <property type="match status" value="1"/>
</dbReference>
<comment type="caution">
    <text evidence="5">The sequence shown here is derived from an EMBL/GenBank/DDBJ whole genome shotgun (WGS) entry which is preliminary data.</text>
</comment>
<evidence type="ECO:0000259" key="4">
    <source>
        <dbReference type="PROSITE" id="PS51384"/>
    </source>
</evidence>
<dbReference type="SUPFAM" id="SSF63380">
    <property type="entry name" value="Riboflavin synthase domain-like"/>
    <property type="match status" value="1"/>
</dbReference>
<keyword evidence="2" id="KW-0408">Iron</keyword>
<evidence type="ECO:0000313" key="6">
    <source>
        <dbReference type="Proteomes" id="UP000265614"/>
    </source>
</evidence>
<dbReference type="Gene3D" id="3.40.50.80">
    <property type="entry name" value="Nucleotide-binding domain of ferredoxin-NADP reductase (FNR) module"/>
    <property type="match status" value="1"/>
</dbReference>
<dbReference type="InterPro" id="IPR008333">
    <property type="entry name" value="Cbr1-like_FAD-bd_dom"/>
</dbReference>
<dbReference type="InterPro" id="IPR017938">
    <property type="entry name" value="Riboflavin_synthase-like_b-brl"/>
</dbReference>
<dbReference type="AlphaFoldDB" id="A0A3A3Z1Z4"/>
<keyword evidence="2" id="KW-0479">Metal-binding</keyword>
<evidence type="ECO:0000256" key="2">
    <source>
        <dbReference type="ARBA" id="ARBA00022714"/>
    </source>
</evidence>
<dbReference type="InterPro" id="IPR039261">
    <property type="entry name" value="FNR_nucleotide-bd"/>
</dbReference>
<evidence type="ECO:0000256" key="3">
    <source>
        <dbReference type="ARBA" id="ARBA00023014"/>
    </source>
</evidence>
<dbReference type="GO" id="GO:0016491">
    <property type="term" value="F:oxidoreductase activity"/>
    <property type="evidence" value="ECO:0007669"/>
    <property type="project" value="InterPro"/>
</dbReference>
<dbReference type="PRINTS" id="PR00410">
    <property type="entry name" value="PHEHYDRXLASE"/>
</dbReference>
<dbReference type="InterPro" id="IPR050415">
    <property type="entry name" value="MRET"/>
</dbReference>
<organism evidence="5 6">
    <name type="scientific">Vallicoccus soli</name>
    <dbReference type="NCBI Taxonomy" id="2339232"/>
    <lineage>
        <taxon>Bacteria</taxon>
        <taxon>Bacillati</taxon>
        <taxon>Actinomycetota</taxon>
        <taxon>Actinomycetes</taxon>
        <taxon>Motilibacterales</taxon>
        <taxon>Vallicoccaceae</taxon>
        <taxon>Vallicoccus</taxon>
    </lineage>
</organism>
<sequence>MDAPARRPPRSGARREWQDARVLEVRRETARASTYRLGLPRWEPHVPGQHYVVRLVAPDGYRAERSYSVASPPSDEGVIELTVERLADGEVSAYLHDGIAPGDELTVRGPFGGWFVWRGDTPAVLVGGGSGVVPLMAMHRHWRATGRRAPLRMAVAARSPEELLYRSEYGDETLLAFSRAVPEGSPRPRGRLTAADLEPLLLPGATHYVCGSTPFAGHAEELLLGLGVPADAIRVERFGGG</sequence>